<keyword evidence="3" id="KW-0378">Hydrolase</keyword>
<dbReference type="PANTHER" id="PTHR10353:SF122">
    <property type="entry name" value="6-PHOSPHO-BETA-GLUCOSIDASE ASCB-RELATED"/>
    <property type="match status" value="1"/>
</dbReference>
<dbReference type="RefSeq" id="WP_371734635.1">
    <property type="nucleotide sequence ID" value="NZ_JBHSUC010000005.1"/>
</dbReference>
<dbReference type="SUPFAM" id="SSF51445">
    <property type="entry name" value="(Trans)glycosidases"/>
    <property type="match status" value="1"/>
</dbReference>
<dbReference type="PROSITE" id="PS00653">
    <property type="entry name" value="GLYCOSYL_HYDROL_F1_2"/>
    <property type="match status" value="1"/>
</dbReference>
<dbReference type="InterPro" id="IPR033132">
    <property type="entry name" value="GH_1_N_CS"/>
</dbReference>
<dbReference type="Pfam" id="PF00232">
    <property type="entry name" value="Glyco_hydro_1"/>
    <property type="match status" value="1"/>
</dbReference>
<comment type="similarity">
    <text evidence="2">Belongs to the glycosyl hydrolase 1 family.</text>
</comment>
<evidence type="ECO:0000256" key="1">
    <source>
        <dbReference type="ARBA" id="ARBA00023295"/>
    </source>
</evidence>
<dbReference type="PRINTS" id="PR00131">
    <property type="entry name" value="GLHYDRLASE1"/>
</dbReference>
<dbReference type="GO" id="GO:0016798">
    <property type="term" value="F:hydrolase activity, acting on glycosyl bonds"/>
    <property type="evidence" value="ECO:0007669"/>
    <property type="project" value="UniProtKB-KW"/>
</dbReference>
<accession>A0ABW1VP67</accession>
<dbReference type="PANTHER" id="PTHR10353">
    <property type="entry name" value="GLYCOSYL HYDROLASE"/>
    <property type="match status" value="1"/>
</dbReference>
<gene>
    <name evidence="3" type="ORF">ACFP73_05745</name>
</gene>
<evidence type="ECO:0000313" key="3">
    <source>
        <dbReference type="EMBL" id="MFC6361607.1"/>
    </source>
</evidence>
<proteinExistence type="inferred from homology"/>
<protein>
    <submittedName>
        <fullName evidence="3">Glycoside hydrolase family 1 protein</fullName>
        <ecNumber evidence="3">3.2.1.-</ecNumber>
    </submittedName>
</protein>
<dbReference type="Gene3D" id="3.20.20.80">
    <property type="entry name" value="Glycosidases"/>
    <property type="match status" value="1"/>
</dbReference>
<evidence type="ECO:0000256" key="2">
    <source>
        <dbReference type="RuleBase" id="RU003690"/>
    </source>
</evidence>
<reference evidence="4" key="1">
    <citation type="journal article" date="2019" name="Int. J. Syst. Evol. Microbiol.">
        <title>The Global Catalogue of Microorganisms (GCM) 10K type strain sequencing project: providing services to taxonomists for standard genome sequencing and annotation.</title>
        <authorList>
            <consortium name="The Broad Institute Genomics Platform"/>
            <consortium name="The Broad Institute Genome Sequencing Center for Infectious Disease"/>
            <person name="Wu L."/>
            <person name="Ma J."/>
        </authorList>
    </citation>
    <scope>NUCLEOTIDE SEQUENCE [LARGE SCALE GENOMIC DNA]</scope>
    <source>
        <strain evidence="4">CGMCC 4.1530</strain>
    </source>
</reference>
<keyword evidence="4" id="KW-1185">Reference proteome</keyword>
<comment type="caution">
    <text evidence="3">The sequence shown here is derived from an EMBL/GenBank/DDBJ whole genome shotgun (WGS) entry which is preliminary data.</text>
</comment>
<dbReference type="InterPro" id="IPR001360">
    <property type="entry name" value="Glyco_hydro_1"/>
</dbReference>
<sequence>MMNEKLLFPEDFLWGGAIAANQAEGAWLEGGKGWSVADINRFIPEEEIRRLSNKEMDTATICRLMADQHSIFPKRNAIGFYHNYQQDLQLMAGLGMKTFRTSISWARVFPRGDEQQPNAEALAWYDRLISTICDYGMQPMITLSHYEMPLTLALEYNGWSDRRVIDMFVRFARVCLQRYRHQVRYWIPVNQINLIRYESFNHLGIPADRVSDLRQAKYQAVHHEMVASAKIKQFARQLDPGLQIGMMLYCDYAYPATTDPRDVLAAQQRNQMEYYFADILLRGSYPGYALRFFDDHHISLRVTPQDREDLQHTADFMSFSYYYTSVTDREIVVSDSHNSRPNPLLKESPWGWAIDPVGLRTVLNEYWGRWQKPIMITENGIGCFDRLAEGRINDDYRINYIRAHLQQLQQAMADGVPVLGYYLWSPIDIVSCSSSQMEKRYGLIYVDRDDYGEGSGQRICKQSYYWYQQVIASRGAILSCHADHAE</sequence>
<dbReference type="EMBL" id="JBHSUC010000005">
    <property type="protein sequence ID" value="MFC6361607.1"/>
    <property type="molecule type" value="Genomic_DNA"/>
</dbReference>
<evidence type="ECO:0000313" key="4">
    <source>
        <dbReference type="Proteomes" id="UP001596215"/>
    </source>
</evidence>
<name>A0ABW1VP67_9GAMM</name>
<dbReference type="Proteomes" id="UP001596215">
    <property type="component" value="Unassembled WGS sequence"/>
</dbReference>
<organism evidence="3 4">
    <name type="scientific">Tatumella punctata</name>
    <dbReference type="NCBI Taxonomy" id="399969"/>
    <lineage>
        <taxon>Bacteria</taxon>
        <taxon>Pseudomonadati</taxon>
        <taxon>Pseudomonadota</taxon>
        <taxon>Gammaproteobacteria</taxon>
        <taxon>Enterobacterales</taxon>
        <taxon>Erwiniaceae</taxon>
        <taxon>Tatumella</taxon>
    </lineage>
</organism>
<dbReference type="EC" id="3.2.1.-" evidence="3"/>
<dbReference type="InterPro" id="IPR017853">
    <property type="entry name" value="GH"/>
</dbReference>
<keyword evidence="1 3" id="KW-0326">Glycosidase</keyword>